<reference evidence="2" key="1">
    <citation type="submission" date="2022-11" db="EMBL/GenBank/DDBJ databases">
        <title>Biodiversity and phylogenetic relationships of bacteria.</title>
        <authorList>
            <person name="Machado R.A.R."/>
            <person name="Bhat A."/>
            <person name="Loulou A."/>
            <person name="Kallel S."/>
        </authorList>
    </citation>
    <scope>NUCLEOTIDE SEQUENCE</scope>
    <source>
        <strain evidence="2">K-TC2</strain>
    </source>
</reference>
<protein>
    <submittedName>
        <fullName evidence="2">Uncharacterized protein</fullName>
    </submittedName>
</protein>
<feature type="region of interest" description="Disordered" evidence="1">
    <location>
        <begin position="44"/>
        <end position="69"/>
    </location>
</feature>
<evidence type="ECO:0000313" key="2">
    <source>
        <dbReference type="EMBL" id="MCX5570478.1"/>
    </source>
</evidence>
<comment type="caution">
    <text evidence="2">The sequence shown here is derived from an EMBL/GenBank/DDBJ whole genome shotgun (WGS) entry which is preliminary data.</text>
</comment>
<name>A0A9X3E6I6_9HYPH</name>
<keyword evidence="3" id="KW-1185">Reference proteome</keyword>
<evidence type="ECO:0000313" key="3">
    <source>
        <dbReference type="Proteomes" id="UP001144805"/>
    </source>
</evidence>
<dbReference type="Proteomes" id="UP001144805">
    <property type="component" value="Unassembled WGS sequence"/>
</dbReference>
<proteinExistence type="predicted"/>
<gene>
    <name evidence="2" type="ORF">OSH07_14815</name>
</gene>
<sequence>MTSQQQATWREQDVRASEPSVREENLQRHYKALNPCLAAAVLHARPADKRPSPQMAMSQSGGGRDAEME</sequence>
<dbReference type="EMBL" id="JAPKNK010000006">
    <property type="protein sequence ID" value="MCX5570478.1"/>
    <property type="molecule type" value="Genomic_DNA"/>
</dbReference>
<evidence type="ECO:0000256" key="1">
    <source>
        <dbReference type="SAM" id="MobiDB-lite"/>
    </source>
</evidence>
<organism evidence="2 3">
    <name type="scientific">Kaistia nematophila</name>
    <dbReference type="NCBI Taxonomy" id="2994654"/>
    <lineage>
        <taxon>Bacteria</taxon>
        <taxon>Pseudomonadati</taxon>
        <taxon>Pseudomonadota</taxon>
        <taxon>Alphaproteobacteria</taxon>
        <taxon>Hyphomicrobiales</taxon>
        <taxon>Kaistiaceae</taxon>
        <taxon>Kaistia</taxon>
    </lineage>
</organism>
<feature type="region of interest" description="Disordered" evidence="1">
    <location>
        <begin position="1"/>
        <end position="25"/>
    </location>
</feature>
<dbReference type="RefSeq" id="WP_266339451.1">
    <property type="nucleotide sequence ID" value="NZ_JAPKNK010000006.1"/>
</dbReference>
<dbReference type="AlphaFoldDB" id="A0A9X3E6I6"/>
<accession>A0A9X3E6I6</accession>
<feature type="compositionally biased region" description="Basic and acidic residues" evidence="1">
    <location>
        <begin position="10"/>
        <end position="25"/>
    </location>
</feature>